<reference evidence="4 5" key="1">
    <citation type="journal article" date="2014" name="Science">
        <title>Plant genetics. Early allopolyploid evolution in the post-Neolithic Brassica napus oilseed genome.</title>
        <authorList>
            <person name="Chalhoub B."/>
            <person name="Denoeud F."/>
            <person name="Liu S."/>
            <person name="Parkin I.A."/>
            <person name="Tang H."/>
            <person name="Wang X."/>
            <person name="Chiquet J."/>
            <person name="Belcram H."/>
            <person name="Tong C."/>
            <person name="Samans B."/>
            <person name="Correa M."/>
            <person name="Da Silva C."/>
            <person name="Just J."/>
            <person name="Falentin C."/>
            <person name="Koh C.S."/>
            <person name="Le Clainche I."/>
            <person name="Bernard M."/>
            <person name="Bento P."/>
            <person name="Noel B."/>
            <person name="Labadie K."/>
            <person name="Alberti A."/>
            <person name="Charles M."/>
            <person name="Arnaud D."/>
            <person name="Guo H."/>
            <person name="Daviaud C."/>
            <person name="Alamery S."/>
            <person name="Jabbari K."/>
            <person name="Zhao M."/>
            <person name="Edger P.P."/>
            <person name="Chelaifa H."/>
            <person name="Tack D."/>
            <person name="Lassalle G."/>
            <person name="Mestiri I."/>
            <person name="Schnel N."/>
            <person name="Le Paslier M.C."/>
            <person name="Fan G."/>
            <person name="Renault V."/>
            <person name="Bayer P.E."/>
            <person name="Golicz A.A."/>
            <person name="Manoli S."/>
            <person name="Lee T.H."/>
            <person name="Thi V.H."/>
            <person name="Chalabi S."/>
            <person name="Hu Q."/>
            <person name="Fan C."/>
            <person name="Tollenaere R."/>
            <person name="Lu Y."/>
            <person name="Battail C."/>
            <person name="Shen J."/>
            <person name="Sidebottom C.H."/>
            <person name="Wang X."/>
            <person name="Canaguier A."/>
            <person name="Chauveau A."/>
            <person name="Berard A."/>
            <person name="Deniot G."/>
            <person name="Guan M."/>
            <person name="Liu Z."/>
            <person name="Sun F."/>
            <person name="Lim Y.P."/>
            <person name="Lyons E."/>
            <person name="Town C.D."/>
            <person name="Bancroft I."/>
            <person name="Wang X."/>
            <person name="Meng J."/>
            <person name="Ma J."/>
            <person name="Pires J.C."/>
            <person name="King G.J."/>
            <person name="Brunel D."/>
            <person name="Delourme R."/>
            <person name="Renard M."/>
            <person name="Aury J.M."/>
            <person name="Adams K.L."/>
            <person name="Batley J."/>
            <person name="Snowdon R.J."/>
            <person name="Tost J."/>
            <person name="Edwards D."/>
            <person name="Zhou Y."/>
            <person name="Hua W."/>
            <person name="Sharpe A.G."/>
            <person name="Paterson A.H."/>
            <person name="Guan C."/>
            <person name="Wincker P."/>
        </authorList>
    </citation>
    <scope>NUCLEOTIDE SEQUENCE [LARGE SCALE GENOMIC DNA]</scope>
    <source>
        <strain evidence="5">cv. Darmor-bzh</strain>
    </source>
</reference>
<gene>
    <name evidence="4" type="primary">BnaC03g22720D</name>
    <name evidence="3" type="ORF">DARMORV10_C03P27040.1</name>
    <name evidence="4" type="ORF">GSBRNA2T00028682001</name>
</gene>
<evidence type="ECO:0000313" key="3">
    <source>
        <dbReference type="EMBL" id="CAF1700898.1"/>
    </source>
</evidence>
<name>A0A078GEF6_BRANA</name>
<dbReference type="Proteomes" id="UP000028999">
    <property type="component" value="Unassembled WGS sequence"/>
</dbReference>
<dbReference type="Proteomes" id="UP001295469">
    <property type="component" value="Chromosome C03"/>
</dbReference>
<feature type="region of interest" description="Disordered" evidence="1">
    <location>
        <begin position="66"/>
        <end position="107"/>
    </location>
</feature>
<feature type="compositionally biased region" description="Basic and acidic residues" evidence="1">
    <location>
        <begin position="86"/>
        <end position="96"/>
    </location>
</feature>
<dbReference type="EMBL" id="HG994367">
    <property type="protein sequence ID" value="CAF1700898.1"/>
    <property type="molecule type" value="Genomic_DNA"/>
</dbReference>
<organism evidence="4 5">
    <name type="scientific">Brassica napus</name>
    <name type="common">Rape</name>
    <dbReference type="NCBI Taxonomy" id="3708"/>
    <lineage>
        <taxon>Eukaryota</taxon>
        <taxon>Viridiplantae</taxon>
        <taxon>Streptophyta</taxon>
        <taxon>Embryophyta</taxon>
        <taxon>Tracheophyta</taxon>
        <taxon>Spermatophyta</taxon>
        <taxon>Magnoliopsida</taxon>
        <taxon>eudicotyledons</taxon>
        <taxon>Gunneridae</taxon>
        <taxon>Pentapetalae</taxon>
        <taxon>rosids</taxon>
        <taxon>malvids</taxon>
        <taxon>Brassicales</taxon>
        <taxon>Brassicaceae</taxon>
        <taxon>Brassiceae</taxon>
        <taxon>Brassica</taxon>
    </lineage>
</organism>
<evidence type="ECO:0000256" key="2">
    <source>
        <dbReference type="SAM" id="SignalP"/>
    </source>
</evidence>
<feature type="compositionally biased region" description="Basic residues" evidence="1">
    <location>
        <begin position="97"/>
        <end position="107"/>
    </location>
</feature>
<evidence type="ECO:0000313" key="4">
    <source>
        <dbReference type="EMBL" id="CDY24900.1"/>
    </source>
</evidence>
<feature type="signal peptide" evidence="2">
    <location>
        <begin position="1"/>
        <end position="26"/>
    </location>
</feature>
<dbReference type="PaxDb" id="3708-A0A078GEF6"/>
<reference evidence="4" key="2">
    <citation type="submission" date="2014-06" db="EMBL/GenBank/DDBJ databases">
        <authorList>
            <person name="Genoscope - CEA"/>
        </authorList>
    </citation>
    <scope>NUCLEOTIDE SEQUENCE</scope>
</reference>
<accession>A0A078GEF6</accession>
<protein>
    <submittedName>
        <fullName evidence="3">(rape) hypothetical protein</fullName>
    </submittedName>
    <submittedName>
        <fullName evidence="4">BnaC03g22720D protein</fullName>
    </submittedName>
</protein>
<keyword evidence="5" id="KW-1185">Reference proteome</keyword>
<proteinExistence type="predicted"/>
<reference evidence="3" key="3">
    <citation type="submission" date="2021-01" db="EMBL/GenBank/DDBJ databases">
        <authorList>
            <consortium name="Genoscope - CEA"/>
            <person name="William W."/>
        </authorList>
    </citation>
    <scope>NUCLEOTIDE SEQUENCE</scope>
</reference>
<dbReference type="Gramene" id="CDY24900">
    <property type="protein sequence ID" value="CDY24900"/>
    <property type="gene ID" value="GSBRNA2T00028682001"/>
</dbReference>
<keyword evidence="2" id="KW-0732">Signal</keyword>
<feature type="chain" id="PRO_5040561953" evidence="2">
    <location>
        <begin position="27"/>
        <end position="107"/>
    </location>
</feature>
<evidence type="ECO:0000256" key="1">
    <source>
        <dbReference type="SAM" id="MobiDB-lite"/>
    </source>
</evidence>
<dbReference type="STRING" id="3708.A0A078GEF6"/>
<dbReference type="AlphaFoldDB" id="A0A078GEF6"/>
<evidence type="ECO:0000313" key="5">
    <source>
        <dbReference type="Proteomes" id="UP000028999"/>
    </source>
</evidence>
<sequence length="107" mass="12173">MDTMKIKLRVILVSFLLISEVPAILGFSMRGNTRSEPEAFHGGDFFLAMKIRKLLVTNLQVDYSGDYDDGASSASPSPPVPDYDDDIYKRQGDIRERRKNTKRSLCW</sequence>
<dbReference type="EMBL" id="LK032166">
    <property type="protein sequence ID" value="CDY24900.1"/>
    <property type="molecule type" value="Genomic_DNA"/>
</dbReference>